<organism evidence="1 2">
    <name type="scientific">Symbiodinium natans</name>
    <dbReference type="NCBI Taxonomy" id="878477"/>
    <lineage>
        <taxon>Eukaryota</taxon>
        <taxon>Sar</taxon>
        <taxon>Alveolata</taxon>
        <taxon>Dinophyceae</taxon>
        <taxon>Suessiales</taxon>
        <taxon>Symbiodiniaceae</taxon>
        <taxon>Symbiodinium</taxon>
    </lineage>
</organism>
<gene>
    <name evidence="1" type="ORF">SNAT2548_LOCUS29944</name>
</gene>
<comment type="caution">
    <text evidence="1">The sequence shown here is derived from an EMBL/GenBank/DDBJ whole genome shotgun (WGS) entry which is preliminary data.</text>
</comment>
<dbReference type="AlphaFoldDB" id="A0A812TPC4"/>
<accession>A0A812TPC4</accession>
<dbReference type="EMBL" id="CAJNDS010002584">
    <property type="protein sequence ID" value="CAE7534371.1"/>
    <property type="molecule type" value="Genomic_DNA"/>
</dbReference>
<evidence type="ECO:0000313" key="2">
    <source>
        <dbReference type="Proteomes" id="UP000604046"/>
    </source>
</evidence>
<keyword evidence="2" id="KW-1185">Reference proteome</keyword>
<proteinExistence type="predicted"/>
<name>A0A812TPC4_9DINO</name>
<reference evidence="1" key="1">
    <citation type="submission" date="2021-02" db="EMBL/GenBank/DDBJ databases">
        <authorList>
            <person name="Dougan E. K."/>
            <person name="Rhodes N."/>
            <person name="Thang M."/>
            <person name="Chan C."/>
        </authorList>
    </citation>
    <scope>NUCLEOTIDE SEQUENCE</scope>
</reference>
<dbReference type="Proteomes" id="UP000604046">
    <property type="component" value="Unassembled WGS sequence"/>
</dbReference>
<evidence type="ECO:0000313" key="1">
    <source>
        <dbReference type="EMBL" id="CAE7534371.1"/>
    </source>
</evidence>
<sequence length="71" mass="7248">MISGAEPGIHASSHADGVIRQLTRTERFPSVLALGESQIGGPCRFAVVTAAVCAVAVVRSVLGTLDPFLGS</sequence>
<protein>
    <submittedName>
        <fullName evidence="1">Uncharacterized protein</fullName>
    </submittedName>
</protein>